<protein>
    <submittedName>
        <fullName evidence="2">Adenosylcobinamide kinase /adenosylcobinamide-phosphate guanylyltransferase</fullName>
    </submittedName>
</protein>
<dbReference type="GO" id="GO:0005737">
    <property type="term" value="C:cytoplasm"/>
    <property type="evidence" value="ECO:0007669"/>
    <property type="project" value="TreeGrafter"/>
</dbReference>
<dbReference type="GO" id="GO:0000166">
    <property type="term" value="F:nucleotide binding"/>
    <property type="evidence" value="ECO:0007669"/>
    <property type="project" value="InterPro"/>
</dbReference>
<feature type="binding site" evidence="1">
    <location>
        <position position="226"/>
    </location>
    <ligand>
        <name>substrate</name>
    </ligand>
</feature>
<dbReference type="EMBL" id="FOHN01000015">
    <property type="protein sequence ID" value="SET32959.1"/>
    <property type="molecule type" value="Genomic_DNA"/>
</dbReference>
<feature type="binding site" evidence="1">
    <location>
        <position position="188"/>
    </location>
    <ligand>
        <name>substrate</name>
    </ligand>
</feature>
<dbReference type="Pfam" id="PF02283">
    <property type="entry name" value="CobU"/>
    <property type="match status" value="1"/>
</dbReference>
<dbReference type="SMART" id="SM00855">
    <property type="entry name" value="PGAM"/>
    <property type="match status" value="1"/>
</dbReference>
<dbReference type="InterPro" id="IPR027417">
    <property type="entry name" value="P-loop_NTPase"/>
</dbReference>
<dbReference type="SUPFAM" id="SSF52540">
    <property type="entry name" value="P-loop containing nucleoside triphosphate hydrolases"/>
    <property type="match status" value="1"/>
</dbReference>
<dbReference type="InterPro" id="IPR029033">
    <property type="entry name" value="His_PPase_superfam"/>
</dbReference>
<dbReference type="UniPathway" id="UPA00148">
    <property type="reaction ID" value="UER00236"/>
</dbReference>
<dbReference type="Pfam" id="PF00300">
    <property type="entry name" value="His_Phos_1"/>
    <property type="match status" value="1"/>
</dbReference>
<proteinExistence type="predicted"/>
<evidence type="ECO:0000313" key="3">
    <source>
        <dbReference type="Proteomes" id="UP000199800"/>
    </source>
</evidence>
<gene>
    <name evidence="2" type="ORF">SAMN04487772_11531</name>
</gene>
<dbReference type="Gene3D" id="3.40.50.300">
    <property type="entry name" value="P-loop containing nucleotide triphosphate hydrolases"/>
    <property type="match status" value="1"/>
</dbReference>
<evidence type="ECO:0000256" key="1">
    <source>
        <dbReference type="PIRSR" id="PIRSR613078-2"/>
    </source>
</evidence>
<keyword evidence="2" id="KW-0548">Nucleotidyltransferase</keyword>
<sequence length="327" mass="37583">MDFIIGGSHQGKREYVERNYPFATADRKRVFWGKTSELEKLDTALVIYEFHLLIKRMLRLGLDAGQIGEYVSKMNPRVIVADEIGYGLVPVDAFERLYRETAGRQCCQIATRASKVIRMVCGVPTVIKQEGIPIYLVRHGMTKGNEEKRYVGTTDESLSKKGRTELQELAKKYSRIKPDIVLTSPMKRCIETAKILFPGQEYHVVEDFRECDFGKFEYKNYKELSKEEDYQRFIDSNGMAGFPEGELPGHFRERCQMAFVKEMKKWSSRTDIGSIALVVHGGTIMSLLDQYSQPHKDYFSWQVPNGQGYEGKLFLEEMCICSLENIG</sequence>
<feature type="binding site" evidence="1">
    <location>
        <begin position="138"/>
        <end position="145"/>
    </location>
    <ligand>
        <name>substrate</name>
    </ligand>
</feature>
<name>A0A1I0DKS7_9FIRM</name>
<dbReference type="STRING" id="29364.SAMN04487772_11531"/>
<dbReference type="GO" id="GO:0043752">
    <property type="term" value="F:adenosylcobinamide kinase activity"/>
    <property type="evidence" value="ECO:0007669"/>
    <property type="project" value="InterPro"/>
</dbReference>
<dbReference type="CDD" id="cd07067">
    <property type="entry name" value="HP_PGM_like"/>
    <property type="match status" value="1"/>
</dbReference>
<dbReference type="AlphaFoldDB" id="A0A1I0DKS7"/>
<dbReference type="InterPro" id="IPR003203">
    <property type="entry name" value="CobU/CobP"/>
</dbReference>
<reference evidence="2 3" key="1">
    <citation type="submission" date="2016-10" db="EMBL/GenBank/DDBJ databases">
        <authorList>
            <person name="de Groot N.N."/>
        </authorList>
    </citation>
    <scope>NUCLEOTIDE SEQUENCE [LARGE SCALE GENOMIC DNA]</scope>
    <source>
        <strain evidence="2 3">DSM 1801</strain>
    </source>
</reference>
<dbReference type="RefSeq" id="WP_177180742.1">
    <property type="nucleotide sequence ID" value="NZ_FOHN01000015.1"/>
</dbReference>
<dbReference type="SUPFAM" id="SSF53254">
    <property type="entry name" value="Phosphoglycerate mutase-like"/>
    <property type="match status" value="1"/>
</dbReference>
<dbReference type="GO" id="GO:0016791">
    <property type="term" value="F:phosphatase activity"/>
    <property type="evidence" value="ECO:0007669"/>
    <property type="project" value="TreeGrafter"/>
</dbReference>
<keyword evidence="2" id="KW-0808">Transferase</keyword>
<dbReference type="PANTHER" id="PTHR48100:SF1">
    <property type="entry name" value="HISTIDINE PHOSPHATASE FAMILY PROTEIN-RELATED"/>
    <property type="match status" value="1"/>
</dbReference>
<evidence type="ECO:0000313" key="2">
    <source>
        <dbReference type="EMBL" id="SET32959.1"/>
    </source>
</evidence>
<dbReference type="GO" id="GO:0016779">
    <property type="term" value="F:nucleotidyltransferase activity"/>
    <property type="evidence" value="ECO:0007669"/>
    <property type="project" value="UniProtKB-KW"/>
</dbReference>
<keyword evidence="3" id="KW-1185">Reference proteome</keyword>
<dbReference type="GO" id="GO:0009236">
    <property type="term" value="P:cobalamin biosynthetic process"/>
    <property type="evidence" value="ECO:0007669"/>
    <property type="project" value="UniProtKB-UniPathway"/>
</dbReference>
<dbReference type="PANTHER" id="PTHR48100">
    <property type="entry name" value="BROAD-SPECIFICITY PHOSPHATASE YOR283W-RELATED"/>
    <property type="match status" value="1"/>
</dbReference>
<dbReference type="InterPro" id="IPR013078">
    <property type="entry name" value="His_Pase_superF_clade-1"/>
</dbReference>
<dbReference type="Proteomes" id="UP000199800">
    <property type="component" value="Unassembled WGS sequence"/>
</dbReference>
<dbReference type="InterPro" id="IPR050275">
    <property type="entry name" value="PGM_Phosphatase"/>
</dbReference>
<keyword evidence="2" id="KW-0418">Kinase</keyword>
<accession>A0A1I0DKS7</accession>
<organism evidence="2 3">
    <name type="scientific">[Clostridium] polysaccharolyticum</name>
    <dbReference type="NCBI Taxonomy" id="29364"/>
    <lineage>
        <taxon>Bacteria</taxon>
        <taxon>Bacillati</taxon>
        <taxon>Bacillota</taxon>
        <taxon>Clostridia</taxon>
        <taxon>Lachnospirales</taxon>
        <taxon>Lachnospiraceae</taxon>
    </lineage>
</organism>
<dbReference type="Gene3D" id="3.40.50.1240">
    <property type="entry name" value="Phosphoglycerate mutase-like"/>
    <property type="match status" value="1"/>
</dbReference>